<evidence type="ECO:0000313" key="1">
    <source>
        <dbReference type="EMBL" id="SJN32458.1"/>
    </source>
</evidence>
<accession>A0A1R4JKB6</accession>
<dbReference type="EMBL" id="FUKP01000063">
    <property type="protein sequence ID" value="SJN32458.1"/>
    <property type="molecule type" value="Genomic_DNA"/>
</dbReference>
<evidence type="ECO:0000313" key="2">
    <source>
        <dbReference type="Proteomes" id="UP000196230"/>
    </source>
</evidence>
<gene>
    <name evidence="1" type="ORF">FM125_09060</name>
</gene>
<dbReference type="Proteomes" id="UP000196230">
    <property type="component" value="Unassembled WGS sequence"/>
</dbReference>
<name>A0A1R4JKB6_9MICC</name>
<organism evidence="1 2">
    <name type="scientific">Micrococcus lylae</name>
    <dbReference type="NCBI Taxonomy" id="1273"/>
    <lineage>
        <taxon>Bacteria</taxon>
        <taxon>Bacillati</taxon>
        <taxon>Actinomycetota</taxon>
        <taxon>Actinomycetes</taxon>
        <taxon>Micrococcales</taxon>
        <taxon>Micrococcaceae</taxon>
        <taxon>Micrococcus</taxon>
    </lineage>
</organism>
<protein>
    <submittedName>
        <fullName evidence="1">Uncharacterized protein</fullName>
    </submittedName>
</protein>
<dbReference type="AlphaFoldDB" id="A0A1R4JKB6"/>
<sequence length="115" mass="12066">MLKVEIVPWDVHETLTGAVEAGRSLDEAAAAAVDGGEDVAGAFGTAAAAQAAFAEFWAARDRLGSFAAETIYHQIDQVSRAAASFISMDQDMSTKAEQTVSTAEAASITDSWARR</sequence>
<reference evidence="1 2" key="1">
    <citation type="submission" date="2017-02" db="EMBL/GenBank/DDBJ databases">
        <authorList>
            <person name="Peterson S.W."/>
        </authorList>
    </citation>
    <scope>NUCLEOTIDE SEQUENCE [LARGE SCALE GENOMIC DNA]</scope>
    <source>
        <strain evidence="1 2">2B3F</strain>
    </source>
</reference>
<proteinExistence type="predicted"/>
<dbReference type="RefSeq" id="WP_087134373.1">
    <property type="nucleotide sequence ID" value="NZ_FUKP01000063.1"/>
</dbReference>